<dbReference type="EMBL" id="JFHR01000017">
    <property type="protein sequence ID" value="KEQ53871.1"/>
    <property type="molecule type" value="Genomic_DNA"/>
</dbReference>
<dbReference type="Proteomes" id="UP000028411">
    <property type="component" value="Unassembled WGS sequence"/>
</dbReference>
<proteinExistence type="predicted"/>
<evidence type="ECO:0000256" key="2">
    <source>
        <dbReference type="ARBA" id="ARBA00023125"/>
    </source>
</evidence>
<dbReference type="OrthoDB" id="343383at2"/>
<gene>
    <name evidence="5" type="ORF">BV95_01916</name>
</gene>
<protein>
    <submittedName>
        <fullName evidence="5">Regulatory protein LuxR</fullName>
    </submittedName>
</protein>
<sequence length="273" mass="29688">MAVLQISPYAMGLNGVIEAIGEASFGPQLVRFLHDATGAEHVAVFALAGARPCGIDAISLDGTDTARRRSDLYLGKDLWRRDPVMELACQSLADESPHLAYLEVSAITDAQLRSIVYPRMGERSFLYGPSVAGRIGLSIVSSASGNADRANHLLMEMGGLLLAIVGKHVNAADQRRRLLSALTSLSEIEQCVAMAPERFPPRETQVCARILYGVSTLGIALELGVGEETVQTYRKRLYNRLGISSQRELLLWYVATWAKLNDQVHPLASGSMH</sequence>
<evidence type="ECO:0000256" key="1">
    <source>
        <dbReference type="ARBA" id="ARBA00023015"/>
    </source>
</evidence>
<comment type="caution">
    <text evidence="5">The sequence shown here is derived from an EMBL/GenBank/DDBJ whole genome shotgun (WGS) entry which is preliminary data.</text>
</comment>
<name>A0A081RF98_SPHCR</name>
<evidence type="ECO:0000313" key="5">
    <source>
        <dbReference type="EMBL" id="KEQ53871.1"/>
    </source>
</evidence>
<dbReference type="InterPro" id="IPR036388">
    <property type="entry name" value="WH-like_DNA-bd_sf"/>
</dbReference>
<keyword evidence="3" id="KW-0804">Transcription</keyword>
<dbReference type="PANTHER" id="PTHR44688:SF16">
    <property type="entry name" value="DNA-BINDING TRANSCRIPTIONAL ACTIVATOR DEVR_DOSR"/>
    <property type="match status" value="1"/>
</dbReference>
<dbReference type="PANTHER" id="PTHR44688">
    <property type="entry name" value="DNA-BINDING TRANSCRIPTIONAL ACTIVATOR DEVR_DOSR"/>
    <property type="match status" value="1"/>
</dbReference>
<reference evidence="5 6" key="1">
    <citation type="submission" date="2014-02" db="EMBL/GenBank/DDBJ databases">
        <title>Whole genome sequence of Sphingobium chlorophenolicum NBRC 16172.</title>
        <authorList>
            <person name="Gan H.M."/>
            <person name="Gan H.Y."/>
            <person name="Chew T.H."/>
            <person name="Savka M.A."/>
        </authorList>
    </citation>
    <scope>NUCLEOTIDE SEQUENCE [LARGE SCALE GENOMIC DNA]</scope>
    <source>
        <strain evidence="5 6">NBRC 16172</strain>
    </source>
</reference>
<dbReference type="SUPFAM" id="SSF46894">
    <property type="entry name" value="C-terminal effector domain of the bipartite response regulators"/>
    <property type="match status" value="1"/>
</dbReference>
<dbReference type="PROSITE" id="PS50043">
    <property type="entry name" value="HTH_LUXR_2"/>
    <property type="match status" value="1"/>
</dbReference>
<dbReference type="InterPro" id="IPR016032">
    <property type="entry name" value="Sig_transdc_resp-reg_C-effctor"/>
</dbReference>
<evidence type="ECO:0000313" key="6">
    <source>
        <dbReference type="Proteomes" id="UP000028411"/>
    </source>
</evidence>
<keyword evidence="1" id="KW-0805">Transcription regulation</keyword>
<dbReference type="Gene3D" id="1.10.10.10">
    <property type="entry name" value="Winged helix-like DNA-binding domain superfamily/Winged helix DNA-binding domain"/>
    <property type="match status" value="1"/>
</dbReference>
<dbReference type="eggNOG" id="COG2197">
    <property type="taxonomic scope" value="Bacteria"/>
</dbReference>
<keyword evidence="2" id="KW-0238">DNA-binding</keyword>
<organism evidence="5 6">
    <name type="scientific">Sphingobium chlorophenolicum</name>
    <dbReference type="NCBI Taxonomy" id="46429"/>
    <lineage>
        <taxon>Bacteria</taxon>
        <taxon>Pseudomonadati</taxon>
        <taxon>Pseudomonadota</taxon>
        <taxon>Alphaproteobacteria</taxon>
        <taxon>Sphingomonadales</taxon>
        <taxon>Sphingomonadaceae</taxon>
        <taxon>Sphingobium</taxon>
    </lineage>
</organism>
<accession>A0A081RF98</accession>
<dbReference type="AlphaFoldDB" id="A0A081RF98"/>
<dbReference type="InterPro" id="IPR000792">
    <property type="entry name" value="Tscrpt_reg_LuxR_C"/>
</dbReference>
<dbReference type="SMART" id="SM00421">
    <property type="entry name" value="HTH_LUXR"/>
    <property type="match status" value="1"/>
</dbReference>
<evidence type="ECO:0000259" key="4">
    <source>
        <dbReference type="PROSITE" id="PS50043"/>
    </source>
</evidence>
<feature type="domain" description="HTH luxR-type" evidence="4">
    <location>
        <begin position="192"/>
        <end position="257"/>
    </location>
</feature>
<evidence type="ECO:0000256" key="3">
    <source>
        <dbReference type="ARBA" id="ARBA00023163"/>
    </source>
</evidence>
<dbReference type="PROSITE" id="PS00622">
    <property type="entry name" value="HTH_LUXR_1"/>
    <property type="match status" value="1"/>
</dbReference>
<dbReference type="GO" id="GO:0003677">
    <property type="term" value="F:DNA binding"/>
    <property type="evidence" value="ECO:0007669"/>
    <property type="project" value="UniProtKB-KW"/>
</dbReference>
<dbReference type="GO" id="GO:0006355">
    <property type="term" value="P:regulation of DNA-templated transcription"/>
    <property type="evidence" value="ECO:0007669"/>
    <property type="project" value="InterPro"/>
</dbReference>
<dbReference type="PATRIC" id="fig|46429.4.peg.1888"/>
<dbReference type="Pfam" id="PF00196">
    <property type="entry name" value="GerE"/>
    <property type="match status" value="1"/>
</dbReference>